<comment type="caution">
    <text evidence="3">The sequence shown here is derived from an EMBL/GenBank/DDBJ whole genome shotgun (WGS) entry which is preliminary data.</text>
</comment>
<feature type="transmembrane region" description="Helical" evidence="1">
    <location>
        <begin position="496"/>
        <end position="517"/>
    </location>
</feature>
<evidence type="ECO:0000256" key="1">
    <source>
        <dbReference type="SAM" id="Phobius"/>
    </source>
</evidence>
<protein>
    <recommendedName>
        <fullName evidence="2">Protein kinase domain-containing protein</fullName>
    </recommendedName>
</protein>
<feature type="domain" description="Protein kinase" evidence="2">
    <location>
        <begin position="56"/>
        <end position="332"/>
    </location>
</feature>
<dbReference type="Gene3D" id="1.10.510.10">
    <property type="entry name" value="Transferase(Phosphotransferase) domain 1"/>
    <property type="match status" value="1"/>
</dbReference>
<name>A0ABN3B223_9MICO</name>
<evidence type="ECO:0000259" key="2">
    <source>
        <dbReference type="PROSITE" id="PS50011"/>
    </source>
</evidence>
<dbReference type="Proteomes" id="UP001501084">
    <property type="component" value="Unassembled WGS sequence"/>
</dbReference>
<sequence>MINPVSESQRFATVTSLAPAGTQIQVRGELAGEGSNRGDTVSATLIADDGQVRKQIALNTKLAEGGEGAVFSTNVKGYVAKVYHREKITTDRLAKLQTMISKPVRHPGICFPEAILFNSSEEFVGYLMPQAKGVELSKSVFIPMLLPQKFPRWTRKDTIQLCLTILEMIRFLNDRRVILGDINAANILVVSPREVYFVDCDSYQIEGYPCTVGTANFTPPEVSGKDFKTFLRTQEMENFAIATLLFMIMLPGKPPYSAVGGSSPAENIKAGLFPYEGKDDSVPPGKWGFIWNHMAYRVREAFADTFKKGGAHFSPARRYTTAAWTDLFTGYLSSADKMLKNDPMAMDIFPTRRKMKRCKQEGCTNRFVPTEENFYIFCDEHLRRPRRSTTVSNRQYARTDVSRSSATRTSTKLQCKNPTCGKMFTPTRGPRAEYCDDCWRNVGCKQCGYIAAKWMHDERGGYCRRHAHLAKSPPAARQTSASGGINTQPTKSAPSWGAMIGWGVAIVAAIIIISALASAGG</sequence>
<keyword evidence="1" id="KW-0472">Membrane</keyword>
<dbReference type="EMBL" id="BAAAOP010000001">
    <property type="protein sequence ID" value="GAA2185181.1"/>
    <property type="molecule type" value="Genomic_DNA"/>
</dbReference>
<organism evidence="3 4">
    <name type="scientific">Leucobacter alluvii</name>
    <dbReference type="NCBI Taxonomy" id="340321"/>
    <lineage>
        <taxon>Bacteria</taxon>
        <taxon>Bacillati</taxon>
        <taxon>Actinomycetota</taxon>
        <taxon>Actinomycetes</taxon>
        <taxon>Micrococcales</taxon>
        <taxon>Microbacteriaceae</taxon>
        <taxon>Leucobacter</taxon>
    </lineage>
</organism>
<evidence type="ECO:0000313" key="4">
    <source>
        <dbReference type="Proteomes" id="UP001501084"/>
    </source>
</evidence>
<keyword evidence="4" id="KW-1185">Reference proteome</keyword>
<proteinExistence type="predicted"/>
<dbReference type="InterPro" id="IPR011009">
    <property type="entry name" value="Kinase-like_dom_sf"/>
</dbReference>
<keyword evidence="1" id="KW-0812">Transmembrane</keyword>
<dbReference type="PROSITE" id="PS50011">
    <property type="entry name" value="PROTEIN_KINASE_DOM"/>
    <property type="match status" value="1"/>
</dbReference>
<reference evidence="3 4" key="1">
    <citation type="journal article" date="2019" name="Int. J. Syst. Evol. Microbiol.">
        <title>The Global Catalogue of Microorganisms (GCM) 10K type strain sequencing project: providing services to taxonomists for standard genome sequencing and annotation.</title>
        <authorList>
            <consortium name="The Broad Institute Genomics Platform"/>
            <consortium name="The Broad Institute Genome Sequencing Center for Infectious Disease"/>
            <person name="Wu L."/>
            <person name="Ma J."/>
        </authorList>
    </citation>
    <scope>NUCLEOTIDE SEQUENCE [LARGE SCALE GENOMIC DNA]</scope>
    <source>
        <strain evidence="3 4">JCM 14919</strain>
    </source>
</reference>
<dbReference type="InterPro" id="IPR000719">
    <property type="entry name" value="Prot_kinase_dom"/>
</dbReference>
<dbReference type="SUPFAM" id="SSF56112">
    <property type="entry name" value="Protein kinase-like (PK-like)"/>
    <property type="match status" value="1"/>
</dbReference>
<gene>
    <name evidence="3" type="ORF">GCM10009786_00480</name>
</gene>
<evidence type="ECO:0000313" key="3">
    <source>
        <dbReference type="EMBL" id="GAA2185181.1"/>
    </source>
</evidence>
<accession>A0ABN3B223</accession>
<keyword evidence="1" id="KW-1133">Transmembrane helix</keyword>
<dbReference type="RefSeq" id="WP_346056882.1">
    <property type="nucleotide sequence ID" value="NZ_BAAAOP010000001.1"/>
</dbReference>